<dbReference type="AlphaFoldDB" id="A0ABD1R9D6"/>
<dbReference type="Proteomes" id="UP001604336">
    <property type="component" value="Unassembled WGS sequence"/>
</dbReference>
<dbReference type="InterPro" id="IPR014712">
    <property type="entry name" value="ANTH_dom_sf"/>
</dbReference>
<dbReference type="InterPro" id="IPR048050">
    <property type="entry name" value="ANTH_N_plant"/>
</dbReference>
<dbReference type="InterPro" id="IPR008942">
    <property type="entry name" value="ENTH_VHS"/>
</dbReference>
<evidence type="ECO:0000256" key="9">
    <source>
        <dbReference type="SAM" id="MobiDB-lite"/>
    </source>
</evidence>
<keyword evidence="12" id="KW-1185">Reference proteome</keyword>
<evidence type="ECO:0000256" key="8">
    <source>
        <dbReference type="ARBA" id="ARBA00023329"/>
    </source>
</evidence>
<evidence type="ECO:0000256" key="6">
    <source>
        <dbReference type="ARBA" id="ARBA00023136"/>
    </source>
</evidence>
<sequence>MGTLQTWRKAYGALKDHTKVGLAHVNSDFKDVDVAIVKATNHVEVPPKERHIRKILASTSAIRPRADVAYCIHALARRLAKTHNWTVALKTLIVIHRTLREVPLLGISLPGYGHMHSSWKKDSNALRILKYDIEAERLPGPAQGQEKGYSRTRNLDSEELLDQLPALQKLLYRLIGCRPQGAAVGNYVIQYALALVLKESFKIYCAINDGIINLVDKFFEMPRHEAIKALDIYKRAGQQAANLSDFYELCKGLELARNFQFPVLREQSFLVTMEEYIREAPRMVSVPNESLEYPERLQLTYKQEDVPSPSEDAKVLSEEAKPPPSDDNAVSTTEAAVPPPPPPNNLDTDDLLGLNATAPDASAIEESNAVGFGHNTTFNSSASQSKDFDPTGWELALVTTPSSNLSSVQERQLAGGLDSLTLNSLYDESAYRASKQPAYGSAPVPNPFEVADPFALSNTVAPPPAVQMAAMAQYQSNPFGPFEPAYPHPQQQQNLLMAPQNPFGDAGFGAFPVNPAAHSQASNPFGSTSLL</sequence>
<keyword evidence="6" id="KW-0472">Membrane</keyword>
<keyword evidence="7" id="KW-0168">Coated pit</keyword>
<keyword evidence="4" id="KW-0254">Endocytosis</keyword>
<dbReference type="PANTHER" id="PTHR22951:SF89">
    <property type="entry name" value="OS05G0549000 PROTEIN"/>
    <property type="match status" value="1"/>
</dbReference>
<gene>
    <name evidence="11" type="ORF">Adt_29787</name>
</gene>
<evidence type="ECO:0000256" key="7">
    <source>
        <dbReference type="ARBA" id="ARBA00023176"/>
    </source>
</evidence>
<organism evidence="11 12">
    <name type="scientific">Abeliophyllum distichum</name>
    <dbReference type="NCBI Taxonomy" id="126358"/>
    <lineage>
        <taxon>Eukaryota</taxon>
        <taxon>Viridiplantae</taxon>
        <taxon>Streptophyta</taxon>
        <taxon>Embryophyta</taxon>
        <taxon>Tracheophyta</taxon>
        <taxon>Spermatophyta</taxon>
        <taxon>Magnoliopsida</taxon>
        <taxon>eudicotyledons</taxon>
        <taxon>Gunneridae</taxon>
        <taxon>Pentapetalae</taxon>
        <taxon>asterids</taxon>
        <taxon>lamiids</taxon>
        <taxon>Lamiales</taxon>
        <taxon>Oleaceae</taxon>
        <taxon>Forsythieae</taxon>
        <taxon>Abeliophyllum</taxon>
    </lineage>
</organism>
<reference evidence="12" key="1">
    <citation type="submission" date="2024-07" db="EMBL/GenBank/DDBJ databases">
        <title>Two chromosome-level genome assemblies of Korean endemic species Abeliophyllum distichum and Forsythia ovata (Oleaceae).</title>
        <authorList>
            <person name="Jang H."/>
        </authorList>
    </citation>
    <scope>NUCLEOTIDE SEQUENCE [LARGE SCALE GENOMIC DNA]</scope>
</reference>
<evidence type="ECO:0000256" key="2">
    <source>
        <dbReference type="ARBA" id="ARBA00004555"/>
    </source>
</evidence>
<dbReference type="InterPro" id="IPR045192">
    <property type="entry name" value="AP180-like"/>
</dbReference>
<name>A0ABD1R9D6_9LAMI</name>
<dbReference type="GO" id="GO:0030136">
    <property type="term" value="C:clathrin-coated vesicle"/>
    <property type="evidence" value="ECO:0007669"/>
    <property type="project" value="UniProtKB-SubCell"/>
</dbReference>
<dbReference type="SMART" id="SM00273">
    <property type="entry name" value="ENTH"/>
    <property type="match status" value="1"/>
</dbReference>
<evidence type="ECO:0000256" key="1">
    <source>
        <dbReference type="ARBA" id="ARBA00004132"/>
    </source>
</evidence>
<comment type="subcellular location">
    <subcellularLocation>
        <location evidence="1">Cytoplasmic vesicle</location>
        <location evidence="1">Clathrin-coated vesicle</location>
    </subcellularLocation>
    <subcellularLocation>
        <location evidence="2">Golgi apparatus</location>
    </subcellularLocation>
    <subcellularLocation>
        <location evidence="3">Membrane</location>
        <location evidence="3">Clathrin-coated pit</location>
    </subcellularLocation>
</comment>
<dbReference type="InterPro" id="IPR011417">
    <property type="entry name" value="ANTH_dom"/>
</dbReference>
<evidence type="ECO:0000259" key="10">
    <source>
        <dbReference type="PROSITE" id="PS50942"/>
    </source>
</evidence>
<feature type="region of interest" description="Disordered" evidence="9">
    <location>
        <begin position="300"/>
        <end position="348"/>
    </location>
</feature>
<dbReference type="GO" id="GO:0005905">
    <property type="term" value="C:clathrin-coated pit"/>
    <property type="evidence" value="ECO:0007669"/>
    <property type="project" value="UniProtKB-SubCell"/>
</dbReference>
<dbReference type="GO" id="GO:0006897">
    <property type="term" value="P:endocytosis"/>
    <property type="evidence" value="ECO:0007669"/>
    <property type="project" value="UniProtKB-KW"/>
</dbReference>
<evidence type="ECO:0000313" key="11">
    <source>
        <dbReference type="EMBL" id="KAL2485031.1"/>
    </source>
</evidence>
<keyword evidence="5" id="KW-0333">Golgi apparatus</keyword>
<proteinExistence type="predicted"/>
<dbReference type="InterPro" id="IPR013809">
    <property type="entry name" value="ENTH"/>
</dbReference>
<dbReference type="Gene3D" id="1.25.40.90">
    <property type="match status" value="1"/>
</dbReference>
<evidence type="ECO:0000256" key="3">
    <source>
        <dbReference type="ARBA" id="ARBA00004600"/>
    </source>
</evidence>
<feature type="domain" description="ENTH" evidence="10">
    <location>
        <begin position="24"/>
        <end position="174"/>
    </location>
</feature>
<dbReference type="EMBL" id="JBFOLK010000009">
    <property type="protein sequence ID" value="KAL2485031.1"/>
    <property type="molecule type" value="Genomic_DNA"/>
</dbReference>
<dbReference type="FunFam" id="1.20.58.150:FF:000003">
    <property type="entry name" value="Putative clathrin assembly protein"/>
    <property type="match status" value="1"/>
</dbReference>
<comment type="caution">
    <text evidence="11">The sequence shown here is derived from an EMBL/GenBank/DDBJ whole genome shotgun (WGS) entry which is preliminary data.</text>
</comment>
<evidence type="ECO:0000313" key="12">
    <source>
        <dbReference type="Proteomes" id="UP001604336"/>
    </source>
</evidence>
<dbReference type="GO" id="GO:0005794">
    <property type="term" value="C:Golgi apparatus"/>
    <property type="evidence" value="ECO:0007669"/>
    <property type="project" value="UniProtKB-SubCell"/>
</dbReference>
<dbReference type="Pfam" id="PF07651">
    <property type="entry name" value="ANTH"/>
    <property type="match status" value="2"/>
</dbReference>
<protein>
    <submittedName>
        <fullName evidence="11">Clathrin assembly protein</fullName>
    </submittedName>
</protein>
<evidence type="ECO:0000256" key="5">
    <source>
        <dbReference type="ARBA" id="ARBA00023034"/>
    </source>
</evidence>
<dbReference type="CDD" id="cd03564">
    <property type="entry name" value="ANTH_N"/>
    <property type="match status" value="1"/>
</dbReference>
<accession>A0ABD1R9D6</accession>
<dbReference type="PROSITE" id="PS50942">
    <property type="entry name" value="ENTH"/>
    <property type="match status" value="1"/>
</dbReference>
<dbReference type="SUPFAM" id="SSF89009">
    <property type="entry name" value="GAT-like domain"/>
    <property type="match status" value="1"/>
</dbReference>
<dbReference type="SUPFAM" id="SSF48464">
    <property type="entry name" value="ENTH/VHS domain"/>
    <property type="match status" value="1"/>
</dbReference>
<dbReference type="PANTHER" id="PTHR22951">
    <property type="entry name" value="CLATHRIN ASSEMBLY PROTEIN"/>
    <property type="match status" value="1"/>
</dbReference>
<evidence type="ECO:0000256" key="4">
    <source>
        <dbReference type="ARBA" id="ARBA00022583"/>
    </source>
</evidence>
<feature type="compositionally biased region" description="Basic and acidic residues" evidence="9">
    <location>
        <begin position="311"/>
        <end position="321"/>
    </location>
</feature>
<dbReference type="Gene3D" id="1.20.58.150">
    <property type="entry name" value="ANTH domain"/>
    <property type="match status" value="1"/>
</dbReference>
<keyword evidence="8" id="KW-0968">Cytoplasmic vesicle</keyword>